<protein>
    <submittedName>
        <fullName evidence="1">Uncharacterized protein</fullName>
    </submittedName>
</protein>
<comment type="caution">
    <text evidence="1">The sequence shown here is derived from an EMBL/GenBank/DDBJ whole genome shotgun (WGS) entry which is preliminary data.</text>
</comment>
<evidence type="ECO:0000313" key="1">
    <source>
        <dbReference type="EMBL" id="KOS38761.1"/>
    </source>
</evidence>
<reference evidence="1 2" key="1">
    <citation type="submission" date="2015-08" db="EMBL/GenBank/DDBJ databases">
        <title>Genome sequencing of Penicillium nordicum.</title>
        <authorList>
            <person name="Nguyen H.D."/>
            <person name="Seifert K.A."/>
        </authorList>
    </citation>
    <scope>NUCLEOTIDE SEQUENCE [LARGE SCALE GENOMIC DNA]</scope>
    <source>
        <strain evidence="1 2">DAOMC 185683</strain>
    </source>
</reference>
<proteinExistence type="predicted"/>
<gene>
    <name evidence="1" type="ORF">ACN38_g10419</name>
</gene>
<name>A0A0M8P1K6_9EURO</name>
<sequence>MARKSRSTSGAIVLFRQERSPHSMSVETTSLVSQIEAPSQLVGLQVQKSNLQHPRLYKCKRDIKSCPKNHLTSRFERKMLQHSIYLPTLSQPQPILSVILL</sequence>
<dbReference type="AlphaFoldDB" id="A0A0M8P1K6"/>
<dbReference type="Proteomes" id="UP000037696">
    <property type="component" value="Unassembled WGS sequence"/>
</dbReference>
<organism evidence="1 2">
    <name type="scientific">Penicillium nordicum</name>
    <dbReference type="NCBI Taxonomy" id="229535"/>
    <lineage>
        <taxon>Eukaryota</taxon>
        <taxon>Fungi</taxon>
        <taxon>Dikarya</taxon>
        <taxon>Ascomycota</taxon>
        <taxon>Pezizomycotina</taxon>
        <taxon>Eurotiomycetes</taxon>
        <taxon>Eurotiomycetidae</taxon>
        <taxon>Eurotiales</taxon>
        <taxon>Aspergillaceae</taxon>
        <taxon>Penicillium</taxon>
    </lineage>
</organism>
<dbReference type="EMBL" id="LHQQ01000236">
    <property type="protein sequence ID" value="KOS38761.1"/>
    <property type="molecule type" value="Genomic_DNA"/>
</dbReference>
<evidence type="ECO:0000313" key="2">
    <source>
        <dbReference type="Proteomes" id="UP000037696"/>
    </source>
</evidence>
<accession>A0A0M8P1K6</accession>
<keyword evidence="2" id="KW-1185">Reference proteome</keyword>